<dbReference type="RefSeq" id="WP_090332809.1">
    <property type="nucleotide sequence ID" value="NZ_FNXY01000002.1"/>
</dbReference>
<accession>A0A1H6RBR2</accession>
<evidence type="ECO:0000256" key="7">
    <source>
        <dbReference type="ARBA" id="ARBA00023237"/>
    </source>
</evidence>
<keyword evidence="7 8" id="KW-0998">Cell outer membrane</keyword>
<evidence type="ECO:0000256" key="10">
    <source>
        <dbReference type="SAM" id="SignalP"/>
    </source>
</evidence>
<evidence type="ECO:0000256" key="8">
    <source>
        <dbReference type="PROSITE-ProRule" id="PRU01360"/>
    </source>
</evidence>
<dbReference type="Pfam" id="PF13715">
    <property type="entry name" value="CarbopepD_reg_2"/>
    <property type="match status" value="1"/>
</dbReference>
<dbReference type="InterPro" id="IPR036942">
    <property type="entry name" value="Beta-barrel_TonB_sf"/>
</dbReference>
<feature type="chain" id="PRO_5011457026" evidence="10">
    <location>
        <begin position="39"/>
        <end position="1025"/>
    </location>
</feature>
<dbReference type="PROSITE" id="PS52016">
    <property type="entry name" value="TONB_DEPENDENT_REC_3"/>
    <property type="match status" value="1"/>
</dbReference>
<dbReference type="InterPro" id="IPR023997">
    <property type="entry name" value="TonB-dep_OMP_SusC/RagA_CS"/>
</dbReference>
<evidence type="ECO:0000256" key="1">
    <source>
        <dbReference type="ARBA" id="ARBA00004571"/>
    </source>
</evidence>
<dbReference type="Proteomes" id="UP000199532">
    <property type="component" value="Unassembled WGS sequence"/>
</dbReference>
<comment type="similarity">
    <text evidence="8 9">Belongs to the TonB-dependent receptor family.</text>
</comment>
<evidence type="ECO:0000256" key="9">
    <source>
        <dbReference type="RuleBase" id="RU003357"/>
    </source>
</evidence>
<proteinExistence type="inferred from homology"/>
<dbReference type="Pfam" id="PF07715">
    <property type="entry name" value="Plug"/>
    <property type="match status" value="1"/>
</dbReference>
<dbReference type="InterPro" id="IPR023996">
    <property type="entry name" value="TonB-dep_OMP_SusC/RagA"/>
</dbReference>
<dbReference type="STRING" id="408657.SAMN04487995_0978"/>
<dbReference type="AlphaFoldDB" id="A0A1H6RBR2"/>
<evidence type="ECO:0000313" key="13">
    <source>
        <dbReference type="EMBL" id="SEI49967.1"/>
    </source>
</evidence>
<sequence length="1025" mass="112271">MKRKVLVNHFRPRSGKFRMLCLGSLSLALCFSAPAAHAGNGKKSITPLITKTISAAEIEVKGRVVSAKDKSGLPGVSVILKGTQKGVTTDVEGNYTITVNGPEDVLVFSFVGSITQEVAVGNKSVIDVDLAENSKLLDEVVVVGYGTQTRERTTSAIANITSDKFNRSGARNAMDLIQGKVAGLNINRSGSNPNSSVSLQLRGVTSLTGGLAPLVVIDGIPGGNLDLLQQDDVESISVLKDGSAAAIYGTRANGGVILVTTKKGASGSAKFDYNTYFRKEYVRNRADFMTAAQYRAKIADGTIPASADYGATTDAYDALINHGNLSQNHNLAMSGGGKNTTYRASLYYQDLQGIAKENGRKQYGGRLSIMQTGLKDRLTAQVNLATNFNKANLLGGEGWEGSLIRNPTLSFYNPDGTYYFEQTSRNEVARLNQEKNRRQQQTTSADAKMSLQILPGLQASIFGAVQRDSYIDGVYRSLASEFSKENDVYPNGGYARRYTYLKNNYTVEPTISFDKSIGANHTINAVGGYSYQYAVEENFEAVNYGFVNDVFEENNLEAGNQLVAGKATMSSGKGDNTLIAFFGRANYSFMDKYLVSVILRHEGSSRFGVNNKWGNFPAASVGWNLSKEKFMENIKFVNSLKLRAGFGVTGNQDIANYSSLVTLGTGGVYINPDGQWRETYGPNRNPNPNLKWERKKEYNLGVDFSVLNKRLSGSLDVFKRVTNDLLYEYTSQLPPFVRETIYTNVGSISNKGVELTLSGVAVKTKDFSWNIDATGSFVTNRADDLSNDVFKVEAIATGDIGGYGALGQAMRIEQGGKLGNFYGKRFAGFTDDGKWLFYNRNNEKVRFDQINNSTDPNVSDLAIIGNAIPKFNASLTNNFAYKNLSLRVFFRGRFDYDILNTMALSYANKVSLPNNVLNSTFGKYSQLNDTYQYSDYYLESGSFLKLDEITLSYNFNIKGDIIRSLRVYATGSNLATFTKYTGNDPDFVNDTGLGKEEDGQRRLGIDGRSAYPNTRSFLVGLSFGF</sequence>
<comment type="subcellular location">
    <subcellularLocation>
        <location evidence="1 8">Cell outer membrane</location>
        <topology evidence="1 8">Multi-pass membrane protein</topology>
    </subcellularLocation>
</comment>
<evidence type="ECO:0000256" key="4">
    <source>
        <dbReference type="ARBA" id="ARBA00022692"/>
    </source>
</evidence>
<organism evidence="13 14">
    <name type="scientific">Dyadobacter koreensis</name>
    <dbReference type="NCBI Taxonomy" id="408657"/>
    <lineage>
        <taxon>Bacteria</taxon>
        <taxon>Pseudomonadati</taxon>
        <taxon>Bacteroidota</taxon>
        <taxon>Cytophagia</taxon>
        <taxon>Cytophagales</taxon>
        <taxon>Spirosomataceae</taxon>
        <taxon>Dyadobacter</taxon>
    </lineage>
</organism>
<feature type="domain" description="TonB-dependent receptor-like beta-barrel" evidence="11">
    <location>
        <begin position="386"/>
        <end position="974"/>
    </location>
</feature>
<keyword evidence="14" id="KW-1185">Reference proteome</keyword>
<evidence type="ECO:0000256" key="3">
    <source>
        <dbReference type="ARBA" id="ARBA00022452"/>
    </source>
</evidence>
<feature type="signal peptide" evidence="10">
    <location>
        <begin position="1"/>
        <end position="38"/>
    </location>
</feature>
<dbReference type="EMBL" id="FNXY01000002">
    <property type="protein sequence ID" value="SEI49967.1"/>
    <property type="molecule type" value="Genomic_DNA"/>
</dbReference>
<dbReference type="SUPFAM" id="SSF49464">
    <property type="entry name" value="Carboxypeptidase regulatory domain-like"/>
    <property type="match status" value="1"/>
</dbReference>
<dbReference type="GO" id="GO:0009279">
    <property type="term" value="C:cell outer membrane"/>
    <property type="evidence" value="ECO:0007669"/>
    <property type="project" value="UniProtKB-SubCell"/>
</dbReference>
<evidence type="ECO:0000259" key="12">
    <source>
        <dbReference type="Pfam" id="PF07715"/>
    </source>
</evidence>
<evidence type="ECO:0000256" key="5">
    <source>
        <dbReference type="ARBA" id="ARBA00023077"/>
    </source>
</evidence>
<dbReference type="InterPro" id="IPR037066">
    <property type="entry name" value="Plug_dom_sf"/>
</dbReference>
<keyword evidence="6 8" id="KW-0472">Membrane</keyword>
<keyword evidence="5 9" id="KW-0798">TonB box</keyword>
<evidence type="ECO:0000256" key="2">
    <source>
        <dbReference type="ARBA" id="ARBA00022448"/>
    </source>
</evidence>
<evidence type="ECO:0000256" key="6">
    <source>
        <dbReference type="ARBA" id="ARBA00023136"/>
    </source>
</evidence>
<dbReference type="NCBIfam" id="TIGR04057">
    <property type="entry name" value="SusC_RagA_signa"/>
    <property type="match status" value="1"/>
</dbReference>
<keyword evidence="2 8" id="KW-0813">Transport</keyword>
<evidence type="ECO:0000259" key="11">
    <source>
        <dbReference type="Pfam" id="PF00593"/>
    </source>
</evidence>
<feature type="domain" description="TonB-dependent receptor plug" evidence="12">
    <location>
        <begin position="151"/>
        <end position="256"/>
    </location>
</feature>
<evidence type="ECO:0000313" key="14">
    <source>
        <dbReference type="Proteomes" id="UP000199532"/>
    </source>
</evidence>
<keyword evidence="3 8" id="KW-1134">Transmembrane beta strand</keyword>
<dbReference type="Gene3D" id="2.170.130.10">
    <property type="entry name" value="TonB-dependent receptor, plug domain"/>
    <property type="match status" value="1"/>
</dbReference>
<dbReference type="InterPro" id="IPR012910">
    <property type="entry name" value="Plug_dom"/>
</dbReference>
<dbReference type="NCBIfam" id="TIGR04056">
    <property type="entry name" value="OMP_RagA_SusC"/>
    <property type="match status" value="1"/>
</dbReference>
<dbReference type="Gene3D" id="2.60.40.1120">
    <property type="entry name" value="Carboxypeptidase-like, regulatory domain"/>
    <property type="match status" value="1"/>
</dbReference>
<protein>
    <submittedName>
        <fullName evidence="13">TonB-linked outer membrane protein, SusC/RagA family</fullName>
    </submittedName>
</protein>
<dbReference type="InterPro" id="IPR000531">
    <property type="entry name" value="Beta-barrel_TonB"/>
</dbReference>
<reference evidence="13 14" key="1">
    <citation type="submission" date="2016-10" db="EMBL/GenBank/DDBJ databases">
        <authorList>
            <person name="de Groot N.N."/>
        </authorList>
    </citation>
    <scope>NUCLEOTIDE SEQUENCE [LARGE SCALE GENOMIC DNA]</scope>
    <source>
        <strain evidence="13 14">DSM 19938</strain>
    </source>
</reference>
<keyword evidence="4 8" id="KW-0812">Transmembrane</keyword>
<name>A0A1H6RBR2_9BACT</name>
<keyword evidence="10" id="KW-0732">Signal</keyword>
<gene>
    <name evidence="13" type="ORF">SAMN04487995_0978</name>
</gene>
<dbReference type="OrthoDB" id="9768177at2"/>
<dbReference type="InterPro" id="IPR008969">
    <property type="entry name" value="CarboxyPept-like_regulatory"/>
</dbReference>
<dbReference type="Gene3D" id="2.40.170.20">
    <property type="entry name" value="TonB-dependent receptor, beta-barrel domain"/>
    <property type="match status" value="1"/>
</dbReference>
<dbReference type="InterPro" id="IPR039426">
    <property type="entry name" value="TonB-dep_rcpt-like"/>
</dbReference>
<dbReference type="SUPFAM" id="SSF56935">
    <property type="entry name" value="Porins"/>
    <property type="match status" value="1"/>
</dbReference>
<dbReference type="Pfam" id="PF00593">
    <property type="entry name" value="TonB_dep_Rec_b-barrel"/>
    <property type="match status" value="1"/>
</dbReference>